<evidence type="ECO:0000313" key="4">
    <source>
        <dbReference type="Proteomes" id="UP001557470"/>
    </source>
</evidence>
<comment type="caution">
    <text evidence="3">The sequence shown here is derived from an EMBL/GenBank/DDBJ whole genome shotgun (WGS) entry which is preliminary data.</text>
</comment>
<dbReference type="InterPro" id="IPR005026">
    <property type="entry name" value="SAPAP"/>
</dbReference>
<protein>
    <recommendedName>
        <fullName evidence="5">Disks large-associated protein 2</fullName>
    </recommendedName>
</protein>
<evidence type="ECO:0000256" key="2">
    <source>
        <dbReference type="SAM" id="MobiDB-lite"/>
    </source>
</evidence>
<gene>
    <name evidence="3" type="ORF">UPYG_G00224860</name>
</gene>
<feature type="region of interest" description="Disordered" evidence="2">
    <location>
        <begin position="435"/>
        <end position="467"/>
    </location>
</feature>
<dbReference type="Proteomes" id="UP001557470">
    <property type="component" value="Unassembled WGS sequence"/>
</dbReference>
<feature type="region of interest" description="Disordered" evidence="2">
    <location>
        <begin position="1"/>
        <end position="65"/>
    </location>
</feature>
<feature type="region of interest" description="Disordered" evidence="2">
    <location>
        <begin position="196"/>
        <end position="216"/>
    </location>
</feature>
<evidence type="ECO:0000256" key="1">
    <source>
        <dbReference type="ARBA" id="ARBA00008839"/>
    </source>
</evidence>
<comment type="similarity">
    <text evidence="1">Belongs to the SAPAP family.</text>
</comment>
<accession>A0ABD0WHK6</accession>
<dbReference type="AlphaFoldDB" id="A0ABD0WHK6"/>
<evidence type="ECO:0000313" key="3">
    <source>
        <dbReference type="EMBL" id="KAL0969275.1"/>
    </source>
</evidence>
<feature type="compositionally biased region" description="Basic and acidic residues" evidence="2">
    <location>
        <begin position="1"/>
        <end position="11"/>
    </location>
</feature>
<reference evidence="3 4" key="1">
    <citation type="submission" date="2024-06" db="EMBL/GenBank/DDBJ databases">
        <authorList>
            <person name="Pan Q."/>
            <person name="Wen M."/>
            <person name="Jouanno E."/>
            <person name="Zahm M."/>
            <person name="Klopp C."/>
            <person name="Cabau C."/>
            <person name="Louis A."/>
            <person name="Berthelot C."/>
            <person name="Parey E."/>
            <person name="Roest Crollius H."/>
            <person name="Montfort J."/>
            <person name="Robinson-Rechavi M."/>
            <person name="Bouchez O."/>
            <person name="Lampietro C."/>
            <person name="Lopez Roques C."/>
            <person name="Donnadieu C."/>
            <person name="Postlethwait J."/>
            <person name="Bobe J."/>
            <person name="Verreycken H."/>
            <person name="Guiguen Y."/>
        </authorList>
    </citation>
    <scope>NUCLEOTIDE SEQUENCE [LARGE SCALE GENOMIC DNA]</scope>
    <source>
        <strain evidence="3">Up_M1</strain>
        <tissue evidence="3">Testis</tissue>
    </source>
</reference>
<name>A0ABD0WHK6_UMBPY</name>
<dbReference type="PANTHER" id="PTHR12353">
    <property type="entry name" value="DISKS LARGE-ASSOCIATED PROTEIN DAP SAP90/PSD-95-ASSOCIATED PROTEIN"/>
    <property type="match status" value="1"/>
</dbReference>
<proteinExistence type="inferred from homology"/>
<dbReference type="EMBL" id="JAGEUA010000007">
    <property type="protein sequence ID" value="KAL0969275.1"/>
    <property type="molecule type" value="Genomic_DNA"/>
</dbReference>
<sequence length="1156" mass="127105">MNGTKGDSHREGSHHHHHGHHGNHKHSKRSKSKERKSSDSSSKQRSGVAGWWSSDDNLDSDSTYRTPSIMSRQQADHISHCYPDSVHSHYGDLSLKTSKSNNDVKCSACESMALAPEGKFMKRSSWSTLTVSQAKEAYRKSSLNLEKSMTPADLKSNLRPCHYLQVPNDEWSGYPGGGKDDQIPCRRMRSSSYVKAMGDEESGESDSSPKTSPVKTVRSDALVKSVMQRPLLDSQSSYLVDNMNSDVRNYITNFATDLSQSYQLHATRDMYPHHSMALEQSLPAAQFRSRNQSYMRAVSTLSQASCVSQVSQVSESEINGQFESVCESVFSEVESQAVEALDLPGCFRTRSHSYLRAIQAGYSQDDECIPSMTSSTVTSTIRSTTEGKYAQGARNLPEYKASVREDVADTVPLAHDDLGCPIRRDRLYRQDSIGVTAKPQSGPPVLPSLFRPPKTNEQAPERPSPTAIQTSIKESAHLAAAISMQWKEEVSAMRRELSDLRRDLCTELKAFNSNFNTFTQHYNTWSPQPGASGGAGAAGKRAKVTQVSVGTQARSKVLVRQSTADAAVNCPEETEVLKKEPVVRRRLPKQISMDPAILRRPASLFVEGSIPISLDPVDLDLVTIIQPEPMTVDSSSIVVTPEPLDQKTVSVSGLVSPHPIDLIPREIPQVVPASVDLECSDNLYTKTLCSPDAVPTDTSTFFHAETDNSTDKSTDIAKVYYEEANKLDTDAMYCSDAESIMTYLPYHVPVVTVSPPRESESDCYPFDSESVEDVTLRQPDPASQDPVPVSLSDTEELDAGPVILTEPEIEPLSPTIWCSAEPLAQVSTNIFPTVIVTPESPTVLEPEDVFPIPSDQESQDLTKVSHSDLPDPIPLDSDIFPLGIVVHAYPVTIESFDEFDDSSEPEWPPCPEPIDQATECSTDPFVVHLDLTTFNSSDESDLDSVFLDPPEPLETFSVSSSDLSPVAMYTPPDPVSLSPPFLDQEFPGLMESVSLDPAEEYQLYYAPEDLPNKFPEDPETLSEYSSIPVTFGSGSQCTANSVDTVSVCHSDTLILDPASLSLSPFELVPAEPEYATGDAAEPAAMDACEDTGAKKGEPAADKPGKSDCEQAFLWDRWQQKVPQWEPRSMKRSSSVELWSGRYEYNSAEITYMSLTL</sequence>
<dbReference type="PANTHER" id="PTHR12353:SF3">
    <property type="entry name" value="DISKS LARGE-ASSOCIATED PROTEIN 2"/>
    <property type="match status" value="1"/>
</dbReference>
<evidence type="ECO:0008006" key="5">
    <source>
        <dbReference type="Google" id="ProtNLM"/>
    </source>
</evidence>
<feature type="compositionally biased region" description="Basic residues" evidence="2">
    <location>
        <begin position="12"/>
        <end position="34"/>
    </location>
</feature>
<organism evidence="3 4">
    <name type="scientific">Umbra pygmaea</name>
    <name type="common">Eastern mudminnow</name>
    <dbReference type="NCBI Taxonomy" id="75934"/>
    <lineage>
        <taxon>Eukaryota</taxon>
        <taxon>Metazoa</taxon>
        <taxon>Chordata</taxon>
        <taxon>Craniata</taxon>
        <taxon>Vertebrata</taxon>
        <taxon>Euteleostomi</taxon>
        <taxon>Actinopterygii</taxon>
        <taxon>Neopterygii</taxon>
        <taxon>Teleostei</taxon>
        <taxon>Protacanthopterygii</taxon>
        <taxon>Esociformes</taxon>
        <taxon>Umbridae</taxon>
        <taxon>Umbra</taxon>
    </lineage>
</organism>
<keyword evidence="4" id="KW-1185">Reference proteome</keyword>